<gene>
    <name evidence="8" type="ORF">ABDJ85_19510</name>
</gene>
<dbReference type="PANTHER" id="PTHR30055">
    <property type="entry name" value="HTH-TYPE TRANSCRIPTIONAL REGULATOR RUTR"/>
    <property type="match status" value="1"/>
</dbReference>
<keyword evidence="9" id="KW-1185">Reference proteome</keyword>
<dbReference type="Pfam" id="PF09209">
    <property type="entry name" value="CecR_C"/>
    <property type="match status" value="1"/>
</dbReference>
<keyword evidence="4" id="KW-0804">Transcription</keyword>
<evidence type="ECO:0000313" key="8">
    <source>
        <dbReference type="EMBL" id="MEO3693667.1"/>
    </source>
</evidence>
<dbReference type="Gene3D" id="1.10.10.60">
    <property type="entry name" value="Homeodomain-like"/>
    <property type="match status" value="1"/>
</dbReference>
<reference evidence="8 9" key="1">
    <citation type="submission" date="2024-05" db="EMBL/GenBank/DDBJ databases">
        <title>Roseateles sp. DJS-2-20 16S ribosomal RNA gene Genome sequencing and assembly.</title>
        <authorList>
            <person name="Woo H."/>
        </authorList>
    </citation>
    <scope>NUCLEOTIDE SEQUENCE [LARGE SCALE GENOMIC DNA]</scope>
    <source>
        <strain evidence="8 9">DJS-2-20</strain>
    </source>
</reference>
<dbReference type="PANTHER" id="PTHR30055:SF226">
    <property type="entry name" value="HTH-TYPE TRANSCRIPTIONAL REGULATOR PKSA"/>
    <property type="match status" value="1"/>
</dbReference>
<dbReference type="PROSITE" id="PS50977">
    <property type="entry name" value="HTH_TETR_2"/>
    <property type="match status" value="1"/>
</dbReference>
<dbReference type="SUPFAM" id="SSF46689">
    <property type="entry name" value="Homeodomain-like"/>
    <property type="match status" value="1"/>
</dbReference>
<dbReference type="InterPro" id="IPR050109">
    <property type="entry name" value="HTH-type_TetR-like_transc_reg"/>
</dbReference>
<feature type="compositionally biased region" description="Basic residues" evidence="6">
    <location>
        <begin position="237"/>
        <end position="246"/>
    </location>
</feature>
<dbReference type="PRINTS" id="PR00455">
    <property type="entry name" value="HTHTETR"/>
</dbReference>
<name>A0ABV0G7F8_9BURK</name>
<keyword evidence="2" id="KW-0805">Transcription regulation</keyword>
<dbReference type="RefSeq" id="WP_347706477.1">
    <property type="nucleotide sequence ID" value="NZ_JBDPZD010000009.1"/>
</dbReference>
<evidence type="ECO:0000256" key="6">
    <source>
        <dbReference type="SAM" id="MobiDB-lite"/>
    </source>
</evidence>
<feature type="domain" description="HTH tetR-type" evidence="7">
    <location>
        <begin position="23"/>
        <end position="83"/>
    </location>
</feature>
<dbReference type="PROSITE" id="PS01081">
    <property type="entry name" value="HTH_TETR_1"/>
    <property type="match status" value="1"/>
</dbReference>
<evidence type="ECO:0000259" key="7">
    <source>
        <dbReference type="PROSITE" id="PS50977"/>
    </source>
</evidence>
<dbReference type="InterPro" id="IPR009057">
    <property type="entry name" value="Homeodomain-like_sf"/>
</dbReference>
<evidence type="ECO:0000256" key="4">
    <source>
        <dbReference type="ARBA" id="ARBA00023163"/>
    </source>
</evidence>
<dbReference type="InterPro" id="IPR001647">
    <property type="entry name" value="HTH_TetR"/>
</dbReference>
<protein>
    <submittedName>
        <fullName evidence="8">CerR family C-terminal domain-containing protein</fullName>
    </submittedName>
</protein>
<dbReference type="InterPro" id="IPR023772">
    <property type="entry name" value="DNA-bd_HTH_TetR-type_CS"/>
</dbReference>
<sequence length="246" mass="26828">MAARRPPEPAAPRAGRRPKAEAIDARAALLKAATQLFAEQGVAETTTREICTAAGLNPGAIHYHFGDKDGLYRAVLLGPLEALRDEMTGFDDPALLLREALARVLMPFMCGDDTDPLQEAVMKLFHDEIHDPSPVFAQAFRDVVAPLHQSLSGLLARHIGLKGPNTTTHQLAYALQAAAHDYSHCSGMMELMSPGWLDAPGSFDAVRERLVEWGLVLVEHERRKHAQSSPPKLAPISKKKPASRKP</sequence>
<evidence type="ECO:0000313" key="9">
    <source>
        <dbReference type="Proteomes" id="UP001495147"/>
    </source>
</evidence>
<organism evidence="8 9">
    <name type="scientific">Roseateles paludis</name>
    <dbReference type="NCBI Taxonomy" id="3145238"/>
    <lineage>
        <taxon>Bacteria</taxon>
        <taxon>Pseudomonadati</taxon>
        <taxon>Pseudomonadota</taxon>
        <taxon>Betaproteobacteria</taxon>
        <taxon>Burkholderiales</taxon>
        <taxon>Sphaerotilaceae</taxon>
        <taxon>Roseateles</taxon>
    </lineage>
</organism>
<comment type="caution">
    <text evidence="8">The sequence shown here is derived from an EMBL/GenBank/DDBJ whole genome shotgun (WGS) entry which is preliminary data.</text>
</comment>
<keyword evidence="3 5" id="KW-0238">DNA-binding</keyword>
<keyword evidence="1" id="KW-0678">Repressor</keyword>
<dbReference type="Proteomes" id="UP001495147">
    <property type="component" value="Unassembled WGS sequence"/>
</dbReference>
<evidence type="ECO:0000256" key="3">
    <source>
        <dbReference type="ARBA" id="ARBA00023125"/>
    </source>
</evidence>
<evidence type="ECO:0000256" key="5">
    <source>
        <dbReference type="PROSITE-ProRule" id="PRU00335"/>
    </source>
</evidence>
<dbReference type="InterPro" id="IPR015292">
    <property type="entry name" value="Tscrpt_reg_YbiH_C"/>
</dbReference>
<evidence type="ECO:0000256" key="2">
    <source>
        <dbReference type="ARBA" id="ARBA00023015"/>
    </source>
</evidence>
<feature type="DNA-binding region" description="H-T-H motif" evidence="5">
    <location>
        <begin position="46"/>
        <end position="65"/>
    </location>
</feature>
<feature type="region of interest" description="Disordered" evidence="6">
    <location>
        <begin position="221"/>
        <end position="246"/>
    </location>
</feature>
<dbReference type="SUPFAM" id="SSF48498">
    <property type="entry name" value="Tetracyclin repressor-like, C-terminal domain"/>
    <property type="match status" value="1"/>
</dbReference>
<accession>A0ABV0G7F8</accession>
<evidence type="ECO:0000256" key="1">
    <source>
        <dbReference type="ARBA" id="ARBA00022491"/>
    </source>
</evidence>
<dbReference type="Pfam" id="PF00440">
    <property type="entry name" value="TetR_N"/>
    <property type="match status" value="1"/>
</dbReference>
<dbReference type="Gene3D" id="1.10.357.10">
    <property type="entry name" value="Tetracycline Repressor, domain 2"/>
    <property type="match status" value="1"/>
</dbReference>
<dbReference type="EMBL" id="JBDPZD010000009">
    <property type="protein sequence ID" value="MEO3693667.1"/>
    <property type="molecule type" value="Genomic_DNA"/>
</dbReference>
<proteinExistence type="predicted"/>
<dbReference type="InterPro" id="IPR036271">
    <property type="entry name" value="Tet_transcr_reg_TetR-rel_C_sf"/>
</dbReference>